<dbReference type="PANTHER" id="PTHR24359:SF1">
    <property type="entry name" value="INHIBITOR OF NUCLEAR FACTOR KAPPA-B KINASE EPSILON SUBUNIT HOMOLOG 1-RELATED"/>
    <property type="match status" value="1"/>
</dbReference>
<dbReference type="PROSITE" id="PS50011">
    <property type="entry name" value="PROTEIN_KINASE_DOM"/>
    <property type="match status" value="1"/>
</dbReference>
<feature type="non-terminal residue" evidence="2">
    <location>
        <position position="1"/>
    </location>
</feature>
<gene>
    <name evidence="2" type="ORF">B0J12DRAFT_766162</name>
</gene>
<name>A0ABQ8FXF3_9PEZI</name>
<evidence type="ECO:0000313" key="2">
    <source>
        <dbReference type="EMBL" id="KAH7033910.1"/>
    </source>
</evidence>
<comment type="caution">
    <text evidence="2">The sequence shown here is derived from an EMBL/GenBank/DDBJ whole genome shotgun (WGS) entry which is preliminary data.</text>
</comment>
<dbReference type="CDD" id="cd00180">
    <property type="entry name" value="PKc"/>
    <property type="match status" value="1"/>
</dbReference>
<dbReference type="SUPFAM" id="SSF56112">
    <property type="entry name" value="Protein kinase-like (PK-like)"/>
    <property type="match status" value="1"/>
</dbReference>
<organism evidence="2 3">
    <name type="scientific">Macrophomina phaseolina</name>
    <dbReference type="NCBI Taxonomy" id="35725"/>
    <lineage>
        <taxon>Eukaryota</taxon>
        <taxon>Fungi</taxon>
        <taxon>Dikarya</taxon>
        <taxon>Ascomycota</taxon>
        <taxon>Pezizomycotina</taxon>
        <taxon>Dothideomycetes</taxon>
        <taxon>Dothideomycetes incertae sedis</taxon>
        <taxon>Botryosphaeriales</taxon>
        <taxon>Botryosphaeriaceae</taxon>
        <taxon>Macrophomina</taxon>
    </lineage>
</organism>
<sequence length="150" mass="16925">EGIAEEIKRLKSLDHRHVINVVGTYQAANEYGILMCPVGDQDLEAFFTQLDNGDEQRHQHRTWLHGWLSCLASAVGYIHDHGLLHKEIAPKNIIHRGSEVYFTDFGLTTSTVSDARTTTAYAAPEIERIECQHTRSSDLFSLGCVYLEIL</sequence>
<evidence type="ECO:0000259" key="1">
    <source>
        <dbReference type="PROSITE" id="PS50011"/>
    </source>
</evidence>
<dbReference type="Pfam" id="PF00069">
    <property type="entry name" value="Pkinase"/>
    <property type="match status" value="1"/>
</dbReference>
<accession>A0ABQ8FXF3</accession>
<keyword evidence="3" id="KW-1185">Reference proteome</keyword>
<proteinExistence type="predicted"/>
<dbReference type="Gene3D" id="1.10.510.10">
    <property type="entry name" value="Transferase(Phosphotransferase) domain 1"/>
    <property type="match status" value="1"/>
</dbReference>
<dbReference type="InterPro" id="IPR011009">
    <property type="entry name" value="Kinase-like_dom_sf"/>
</dbReference>
<feature type="non-terminal residue" evidence="2">
    <location>
        <position position="150"/>
    </location>
</feature>
<evidence type="ECO:0000313" key="3">
    <source>
        <dbReference type="Proteomes" id="UP000774617"/>
    </source>
</evidence>
<protein>
    <submittedName>
        <fullName evidence="2">Kinase-like domain-containing protein</fullName>
    </submittedName>
</protein>
<reference evidence="2 3" key="1">
    <citation type="journal article" date="2021" name="Nat. Commun.">
        <title>Genetic determinants of endophytism in the Arabidopsis root mycobiome.</title>
        <authorList>
            <person name="Mesny F."/>
            <person name="Miyauchi S."/>
            <person name="Thiergart T."/>
            <person name="Pickel B."/>
            <person name="Atanasova L."/>
            <person name="Karlsson M."/>
            <person name="Huettel B."/>
            <person name="Barry K.W."/>
            <person name="Haridas S."/>
            <person name="Chen C."/>
            <person name="Bauer D."/>
            <person name="Andreopoulos W."/>
            <person name="Pangilinan J."/>
            <person name="LaButti K."/>
            <person name="Riley R."/>
            <person name="Lipzen A."/>
            <person name="Clum A."/>
            <person name="Drula E."/>
            <person name="Henrissat B."/>
            <person name="Kohler A."/>
            <person name="Grigoriev I.V."/>
            <person name="Martin F.M."/>
            <person name="Hacquard S."/>
        </authorList>
    </citation>
    <scope>NUCLEOTIDE SEQUENCE [LARGE SCALE GENOMIC DNA]</scope>
    <source>
        <strain evidence="2 3">MPI-SDFR-AT-0080</strain>
    </source>
</reference>
<dbReference type="PANTHER" id="PTHR24359">
    <property type="entry name" value="SERINE/THREONINE-PROTEIN KINASE SBK1"/>
    <property type="match status" value="1"/>
</dbReference>
<dbReference type="Proteomes" id="UP000774617">
    <property type="component" value="Unassembled WGS sequence"/>
</dbReference>
<dbReference type="EMBL" id="JAGTJR010000039">
    <property type="protein sequence ID" value="KAH7033910.1"/>
    <property type="molecule type" value="Genomic_DNA"/>
</dbReference>
<dbReference type="InterPro" id="IPR000719">
    <property type="entry name" value="Prot_kinase_dom"/>
</dbReference>
<feature type="domain" description="Protein kinase" evidence="1">
    <location>
        <begin position="1"/>
        <end position="150"/>
    </location>
</feature>